<organism evidence="1">
    <name type="scientific">Arundo donax</name>
    <name type="common">Giant reed</name>
    <name type="synonym">Donax arundinaceus</name>
    <dbReference type="NCBI Taxonomy" id="35708"/>
    <lineage>
        <taxon>Eukaryota</taxon>
        <taxon>Viridiplantae</taxon>
        <taxon>Streptophyta</taxon>
        <taxon>Embryophyta</taxon>
        <taxon>Tracheophyta</taxon>
        <taxon>Spermatophyta</taxon>
        <taxon>Magnoliopsida</taxon>
        <taxon>Liliopsida</taxon>
        <taxon>Poales</taxon>
        <taxon>Poaceae</taxon>
        <taxon>PACMAD clade</taxon>
        <taxon>Arundinoideae</taxon>
        <taxon>Arundineae</taxon>
        <taxon>Arundo</taxon>
    </lineage>
</organism>
<name>A0A0A9FGR8_ARUDO</name>
<evidence type="ECO:0000313" key="1">
    <source>
        <dbReference type="EMBL" id="JAE09321.1"/>
    </source>
</evidence>
<accession>A0A0A9FGR8</accession>
<dbReference type="AlphaFoldDB" id="A0A0A9FGR8"/>
<sequence>MNTMILSFMVCDCKGSVLLVIASILAKSNRSALRFVGKFFSNLTGGAVS</sequence>
<dbReference type="EMBL" id="GBRH01188575">
    <property type="protein sequence ID" value="JAE09321.1"/>
    <property type="molecule type" value="Transcribed_RNA"/>
</dbReference>
<proteinExistence type="predicted"/>
<reference evidence="1" key="2">
    <citation type="journal article" date="2015" name="Data Brief">
        <title>Shoot transcriptome of the giant reed, Arundo donax.</title>
        <authorList>
            <person name="Barrero R.A."/>
            <person name="Guerrero F.D."/>
            <person name="Moolhuijzen P."/>
            <person name="Goolsby J.A."/>
            <person name="Tidwell J."/>
            <person name="Bellgard S.E."/>
            <person name="Bellgard M.I."/>
        </authorList>
    </citation>
    <scope>NUCLEOTIDE SEQUENCE</scope>
    <source>
        <tissue evidence="1">Shoot tissue taken approximately 20 cm above the soil surface</tissue>
    </source>
</reference>
<reference evidence="1" key="1">
    <citation type="submission" date="2014-09" db="EMBL/GenBank/DDBJ databases">
        <authorList>
            <person name="Magalhaes I.L.F."/>
            <person name="Oliveira U."/>
            <person name="Santos F.R."/>
            <person name="Vidigal T.H.D.A."/>
            <person name="Brescovit A.D."/>
            <person name="Santos A.J."/>
        </authorList>
    </citation>
    <scope>NUCLEOTIDE SEQUENCE</scope>
    <source>
        <tissue evidence="1">Shoot tissue taken approximately 20 cm above the soil surface</tissue>
    </source>
</reference>
<protein>
    <submittedName>
        <fullName evidence="1">Uncharacterized protein</fullName>
    </submittedName>
</protein>